<feature type="signal peptide" evidence="2">
    <location>
        <begin position="1"/>
        <end position="18"/>
    </location>
</feature>
<dbReference type="GeneID" id="66106392"/>
<dbReference type="OrthoDB" id="623670at2759"/>
<evidence type="ECO:0000256" key="2">
    <source>
        <dbReference type="SAM" id="SignalP"/>
    </source>
</evidence>
<proteinExistence type="predicted"/>
<dbReference type="SUPFAM" id="SSF50685">
    <property type="entry name" value="Barwin-like endoglucanases"/>
    <property type="match status" value="1"/>
</dbReference>
<dbReference type="AlphaFoldDB" id="A0A9P7VWD3"/>
<dbReference type="CDD" id="cd22191">
    <property type="entry name" value="DPBB_RlpA_EXP_N-like"/>
    <property type="match status" value="1"/>
</dbReference>
<name>A0A9P7VWD3_9AGAR</name>
<dbReference type="Proteomes" id="UP000812287">
    <property type="component" value="Unassembled WGS sequence"/>
</dbReference>
<dbReference type="InterPro" id="IPR051477">
    <property type="entry name" value="Expansin_CellWall"/>
</dbReference>
<evidence type="ECO:0000256" key="1">
    <source>
        <dbReference type="ARBA" id="ARBA00022729"/>
    </source>
</evidence>
<feature type="chain" id="PRO_5040301573" description="Barwin-like endoglucanase" evidence="2">
    <location>
        <begin position="19"/>
        <end position="131"/>
    </location>
</feature>
<gene>
    <name evidence="3" type="ORF">BT62DRAFT_918612</name>
</gene>
<dbReference type="PANTHER" id="PTHR31836:SF28">
    <property type="entry name" value="SRCR DOMAIN-CONTAINING PROTEIN-RELATED"/>
    <property type="match status" value="1"/>
</dbReference>
<keyword evidence="1 2" id="KW-0732">Signal</keyword>
<dbReference type="InterPro" id="IPR036908">
    <property type="entry name" value="RlpA-like_sf"/>
</dbReference>
<organism evidence="3 4">
    <name type="scientific">Guyanagaster necrorhizus</name>
    <dbReference type="NCBI Taxonomy" id="856835"/>
    <lineage>
        <taxon>Eukaryota</taxon>
        <taxon>Fungi</taxon>
        <taxon>Dikarya</taxon>
        <taxon>Basidiomycota</taxon>
        <taxon>Agaricomycotina</taxon>
        <taxon>Agaricomycetes</taxon>
        <taxon>Agaricomycetidae</taxon>
        <taxon>Agaricales</taxon>
        <taxon>Marasmiineae</taxon>
        <taxon>Physalacriaceae</taxon>
        <taxon>Guyanagaster</taxon>
    </lineage>
</organism>
<comment type="caution">
    <text evidence="3">The sequence shown here is derived from an EMBL/GenBank/DDBJ whole genome shotgun (WGS) entry which is preliminary data.</text>
</comment>
<sequence length="131" mass="13960">MQLPTKLTLLALASSVFASPALQARSETGIAYYGFENSTMTACGIYSNDTDFIVGLSTDYVNWENRDNCFKNVTVSLTDDPSTSVEVTVTDACKDCGDSANVYLSVAAFEALGVLSVGKLNVTWAFVDGSN</sequence>
<dbReference type="Gene3D" id="2.40.40.10">
    <property type="entry name" value="RlpA-like domain"/>
    <property type="match status" value="1"/>
</dbReference>
<keyword evidence="4" id="KW-1185">Reference proteome</keyword>
<evidence type="ECO:0008006" key="5">
    <source>
        <dbReference type="Google" id="ProtNLM"/>
    </source>
</evidence>
<reference evidence="3" key="1">
    <citation type="submission" date="2020-11" db="EMBL/GenBank/DDBJ databases">
        <title>Adaptations for nitrogen fixation in a non-lichenized fungal sporocarp promotes dispersal by wood-feeding termites.</title>
        <authorList>
            <consortium name="DOE Joint Genome Institute"/>
            <person name="Koch R.A."/>
            <person name="Yoon G."/>
            <person name="Arayal U."/>
            <person name="Lail K."/>
            <person name="Amirebrahimi M."/>
            <person name="Labutti K."/>
            <person name="Lipzen A."/>
            <person name="Riley R."/>
            <person name="Barry K."/>
            <person name="Henrissat B."/>
            <person name="Grigoriev I.V."/>
            <person name="Herr J.R."/>
            <person name="Aime M.C."/>
        </authorList>
    </citation>
    <scope>NUCLEOTIDE SEQUENCE</scope>
    <source>
        <strain evidence="3">MCA 3950</strain>
    </source>
</reference>
<dbReference type="RefSeq" id="XP_043041679.1">
    <property type="nucleotide sequence ID" value="XM_043184095.1"/>
</dbReference>
<accession>A0A9P7VWD3</accession>
<evidence type="ECO:0000313" key="3">
    <source>
        <dbReference type="EMBL" id="KAG7448179.1"/>
    </source>
</evidence>
<dbReference type="EMBL" id="MU250530">
    <property type="protein sequence ID" value="KAG7448179.1"/>
    <property type="molecule type" value="Genomic_DNA"/>
</dbReference>
<dbReference type="PANTHER" id="PTHR31836">
    <property type="match status" value="1"/>
</dbReference>
<evidence type="ECO:0000313" key="4">
    <source>
        <dbReference type="Proteomes" id="UP000812287"/>
    </source>
</evidence>
<protein>
    <recommendedName>
        <fullName evidence="5">Barwin-like endoglucanase</fullName>
    </recommendedName>
</protein>